<dbReference type="RefSeq" id="WP_085757035.1">
    <property type="nucleotide sequence ID" value="NZ_CP019343.1"/>
</dbReference>
<reference evidence="2 3" key="1">
    <citation type="submission" date="2016-11" db="EMBL/GenBank/DDBJ databases">
        <title>Trade-off between light-utilization and light-protection in marine flavobacteria.</title>
        <authorList>
            <person name="Kumagai Y."/>
        </authorList>
    </citation>
    <scope>NUCLEOTIDE SEQUENCE [LARGE SCALE GENOMIC DNA]</scope>
    <source>
        <strain evidence="2 3">NBRC 107125</strain>
    </source>
</reference>
<dbReference type="Proteomes" id="UP000193450">
    <property type="component" value="Chromosome"/>
</dbReference>
<evidence type="ECO:0000313" key="2">
    <source>
        <dbReference type="EMBL" id="ARN72942.1"/>
    </source>
</evidence>
<sequence>MTSNSDIVRDNLFAFNAMDYNRIMQDYADNAIVHFVMRDPVVGKDNIRELFSSFEHDIQHCDINISHIIESGDLVMVERVDNVLFQGKPTSVPVMCTVEIQGGKIVHWREYYDEETFQKQLQA</sequence>
<dbReference type="AlphaFoldDB" id="A0A1X9N931"/>
<dbReference type="OrthoDB" id="9781757at2"/>
<dbReference type="InterPro" id="IPR037401">
    <property type="entry name" value="SnoaL-like"/>
</dbReference>
<dbReference type="SUPFAM" id="SSF54427">
    <property type="entry name" value="NTF2-like"/>
    <property type="match status" value="1"/>
</dbReference>
<keyword evidence="3" id="KW-1185">Reference proteome</keyword>
<dbReference type="InterPro" id="IPR032710">
    <property type="entry name" value="NTF2-like_dom_sf"/>
</dbReference>
<dbReference type="EMBL" id="CP019343">
    <property type="protein sequence ID" value="ARN72942.1"/>
    <property type="molecule type" value="Genomic_DNA"/>
</dbReference>
<accession>A0A1X9N931</accession>
<dbReference type="Pfam" id="PF12680">
    <property type="entry name" value="SnoaL_2"/>
    <property type="match status" value="1"/>
</dbReference>
<dbReference type="STRING" id="716816.BST96_01770"/>
<proteinExistence type="predicted"/>
<feature type="domain" description="SnoaL-like" evidence="1">
    <location>
        <begin position="14"/>
        <end position="108"/>
    </location>
</feature>
<dbReference type="Gene3D" id="3.10.450.50">
    <property type="match status" value="1"/>
</dbReference>
<evidence type="ECO:0000313" key="3">
    <source>
        <dbReference type="Proteomes" id="UP000193450"/>
    </source>
</evidence>
<protein>
    <recommendedName>
        <fullName evidence="1">SnoaL-like domain-containing protein</fullName>
    </recommendedName>
</protein>
<evidence type="ECO:0000259" key="1">
    <source>
        <dbReference type="Pfam" id="PF12680"/>
    </source>
</evidence>
<dbReference type="KEGG" id="osg:BST96_01770"/>
<name>A0A1X9N931_9GAMM</name>
<organism evidence="2 3">
    <name type="scientific">Oceanicoccus sagamiensis</name>
    <dbReference type="NCBI Taxonomy" id="716816"/>
    <lineage>
        <taxon>Bacteria</taxon>
        <taxon>Pseudomonadati</taxon>
        <taxon>Pseudomonadota</taxon>
        <taxon>Gammaproteobacteria</taxon>
        <taxon>Cellvibrionales</taxon>
        <taxon>Spongiibacteraceae</taxon>
        <taxon>Oceanicoccus</taxon>
    </lineage>
</organism>
<gene>
    <name evidence="2" type="ORF">BST96_01770</name>
</gene>